<evidence type="ECO:0000313" key="2">
    <source>
        <dbReference type="EMBL" id="SHI62852.1"/>
    </source>
</evidence>
<dbReference type="Pfam" id="PF12669">
    <property type="entry name" value="FeoB_associated"/>
    <property type="match status" value="1"/>
</dbReference>
<protein>
    <submittedName>
        <fullName evidence="2">Virus attachment protein p12 family protein</fullName>
    </submittedName>
</protein>
<gene>
    <name evidence="2" type="ORF">SAMN05444373_100587</name>
</gene>
<evidence type="ECO:0000256" key="1">
    <source>
        <dbReference type="SAM" id="Phobius"/>
    </source>
</evidence>
<dbReference type="AlphaFoldDB" id="A0A1M6CP90"/>
<keyword evidence="1" id="KW-0472">Membrane</keyword>
<reference evidence="2 3" key="1">
    <citation type="submission" date="2016-11" db="EMBL/GenBank/DDBJ databases">
        <authorList>
            <person name="Varghese N."/>
            <person name="Submissions S."/>
        </authorList>
    </citation>
    <scope>NUCLEOTIDE SEQUENCE [LARGE SCALE GENOMIC DNA]</scope>
    <source>
        <strain evidence="2 3">DSM 19027</strain>
    </source>
</reference>
<dbReference type="RefSeq" id="WP_149677850.1">
    <property type="nucleotide sequence ID" value="NZ_FQZP01000005.1"/>
</dbReference>
<name>A0A1M6CP90_9FIRM</name>
<accession>A0A1M6CP90</accession>
<proteinExistence type="predicted"/>
<dbReference type="Proteomes" id="UP000324781">
    <property type="component" value="Unassembled WGS sequence"/>
</dbReference>
<organism evidence="2 3">
    <name type="scientific">Thermoclostridium caenicola</name>
    <dbReference type="NCBI Taxonomy" id="659425"/>
    <lineage>
        <taxon>Bacteria</taxon>
        <taxon>Bacillati</taxon>
        <taxon>Bacillota</taxon>
        <taxon>Clostridia</taxon>
        <taxon>Eubacteriales</taxon>
        <taxon>Oscillospiraceae</taxon>
        <taxon>Thermoclostridium</taxon>
    </lineage>
</organism>
<sequence>MLQFIADNIANIVIVALLLAAVIGIIASMAKKKAKGQSISCGCGCSECPSASVCHTGQEDKK</sequence>
<evidence type="ECO:0000313" key="3">
    <source>
        <dbReference type="Proteomes" id="UP000324781"/>
    </source>
</evidence>
<keyword evidence="1" id="KW-1133">Transmembrane helix</keyword>
<dbReference type="EMBL" id="FQZP01000005">
    <property type="protein sequence ID" value="SHI62852.1"/>
    <property type="molecule type" value="Genomic_DNA"/>
</dbReference>
<keyword evidence="3" id="KW-1185">Reference proteome</keyword>
<keyword evidence="1" id="KW-0812">Transmembrane</keyword>
<feature type="transmembrane region" description="Helical" evidence="1">
    <location>
        <begin position="12"/>
        <end position="30"/>
    </location>
</feature>